<comment type="caution">
    <text evidence="1">The sequence shown here is derived from an EMBL/GenBank/DDBJ whole genome shotgun (WGS) entry which is preliminary data.</text>
</comment>
<dbReference type="EMBL" id="VTWU01000004">
    <property type="protein sequence ID" value="KAA9332069.1"/>
    <property type="molecule type" value="Genomic_DNA"/>
</dbReference>
<sequence>MKPTLYSILVLGCLVALAAIYSAFFSKSSQVYSKIDQVKVGMTQQEVVRILSPPDLLYTSDSLFLGPFRFIPNPNFIYKWESGNDSILIMHYDMGFAAPDALRVVVKRDSVMSVAYNQ</sequence>
<evidence type="ECO:0000313" key="2">
    <source>
        <dbReference type="Proteomes" id="UP000326380"/>
    </source>
</evidence>
<organism evidence="1 2">
    <name type="scientific">Hymenobacter busanensis</name>
    <dbReference type="NCBI Taxonomy" id="2607656"/>
    <lineage>
        <taxon>Bacteria</taxon>
        <taxon>Pseudomonadati</taxon>
        <taxon>Bacteroidota</taxon>
        <taxon>Cytophagia</taxon>
        <taxon>Cytophagales</taxon>
        <taxon>Hymenobacteraceae</taxon>
        <taxon>Hymenobacter</taxon>
    </lineage>
</organism>
<name>A0A7L4ZXF9_9BACT</name>
<reference evidence="1 2" key="1">
    <citation type="submission" date="2019-09" db="EMBL/GenBank/DDBJ databases">
        <title>Genome sequence of Hymenobacter sp. M3.</title>
        <authorList>
            <person name="Srinivasan S."/>
        </authorList>
    </citation>
    <scope>NUCLEOTIDE SEQUENCE [LARGE SCALE GENOMIC DNA]</scope>
    <source>
        <strain evidence="1 2">M3</strain>
    </source>
</reference>
<dbReference type="RefSeq" id="WP_151078996.1">
    <property type="nucleotide sequence ID" value="NZ_CP047647.1"/>
</dbReference>
<dbReference type="AlphaFoldDB" id="A0A7L4ZXF9"/>
<gene>
    <name evidence="1" type="ORF">F0P96_11300</name>
</gene>
<accession>A0A7L4ZXF9</accession>
<evidence type="ECO:0000313" key="1">
    <source>
        <dbReference type="EMBL" id="KAA9332069.1"/>
    </source>
</evidence>
<keyword evidence="2" id="KW-1185">Reference proteome</keyword>
<proteinExistence type="predicted"/>
<protein>
    <submittedName>
        <fullName evidence="1">Uncharacterized protein</fullName>
    </submittedName>
</protein>
<dbReference type="Proteomes" id="UP000326380">
    <property type="component" value="Unassembled WGS sequence"/>
</dbReference>